<accession>A0ABW2INI9</accession>
<organism evidence="3 4">
    <name type="scientific">Hirschia litorea</name>
    <dbReference type="NCBI Taxonomy" id="1199156"/>
    <lineage>
        <taxon>Bacteria</taxon>
        <taxon>Pseudomonadati</taxon>
        <taxon>Pseudomonadota</taxon>
        <taxon>Alphaproteobacteria</taxon>
        <taxon>Hyphomonadales</taxon>
        <taxon>Hyphomonadaceae</taxon>
        <taxon>Hirschia</taxon>
    </lineage>
</organism>
<evidence type="ECO:0000256" key="1">
    <source>
        <dbReference type="ARBA" id="ARBA00022729"/>
    </source>
</evidence>
<dbReference type="PANTHER" id="PTHR33376:SF4">
    <property type="entry name" value="SIALIC ACID-BINDING PERIPLASMIC PROTEIN SIAP"/>
    <property type="match status" value="1"/>
</dbReference>
<dbReference type="RefSeq" id="WP_382168439.1">
    <property type="nucleotide sequence ID" value="NZ_JBHTBR010000005.1"/>
</dbReference>
<dbReference type="InterPro" id="IPR018389">
    <property type="entry name" value="DctP_fam"/>
</dbReference>
<keyword evidence="1" id="KW-0732">Signal</keyword>
<keyword evidence="4" id="KW-1185">Reference proteome</keyword>
<evidence type="ECO:0000256" key="2">
    <source>
        <dbReference type="SAM" id="Phobius"/>
    </source>
</evidence>
<dbReference type="NCBIfam" id="NF037995">
    <property type="entry name" value="TRAP_S1"/>
    <property type="match status" value="1"/>
</dbReference>
<dbReference type="Proteomes" id="UP001596492">
    <property type="component" value="Unassembled WGS sequence"/>
</dbReference>
<dbReference type="InterPro" id="IPR038404">
    <property type="entry name" value="TRAP_DctP_sf"/>
</dbReference>
<feature type="transmembrane region" description="Helical" evidence="2">
    <location>
        <begin position="12"/>
        <end position="31"/>
    </location>
</feature>
<comment type="caution">
    <text evidence="3">The sequence shown here is derived from an EMBL/GenBank/DDBJ whole genome shotgun (WGS) entry which is preliminary data.</text>
</comment>
<keyword evidence="2" id="KW-0472">Membrane</keyword>
<dbReference type="EMBL" id="JBHTBR010000005">
    <property type="protein sequence ID" value="MFC7292750.1"/>
    <property type="molecule type" value="Genomic_DNA"/>
</dbReference>
<reference evidence="4" key="1">
    <citation type="journal article" date="2019" name="Int. J. Syst. Evol. Microbiol.">
        <title>The Global Catalogue of Microorganisms (GCM) 10K type strain sequencing project: providing services to taxonomists for standard genome sequencing and annotation.</title>
        <authorList>
            <consortium name="The Broad Institute Genomics Platform"/>
            <consortium name="The Broad Institute Genome Sequencing Center for Infectious Disease"/>
            <person name="Wu L."/>
            <person name="Ma J."/>
        </authorList>
    </citation>
    <scope>NUCLEOTIDE SEQUENCE [LARGE SCALE GENOMIC DNA]</scope>
    <source>
        <strain evidence="4">CCUG 51308</strain>
    </source>
</reference>
<keyword evidence="2" id="KW-0812">Transmembrane</keyword>
<evidence type="ECO:0000313" key="3">
    <source>
        <dbReference type="EMBL" id="MFC7292750.1"/>
    </source>
</evidence>
<gene>
    <name evidence="3" type="primary">dctP</name>
    <name evidence="3" type="ORF">ACFQS8_14050</name>
</gene>
<keyword evidence="2" id="KW-1133">Transmembrane helix</keyword>
<dbReference type="PANTHER" id="PTHR33376">
    <property type="match status" value="1"/>
</dbReference>
<name>A0ABW2INI9_9PROT</name>
<evidence type="ECO:0000313" key="4">
    <source>
        <dbReference type="Proteomes" id="UP001596492"/>
    </source>
</evidence>
<dbReference type="Pfam" id="PF03480">
    <property type="entry name" value="DctP"/>
    <property type="match status" value="1"/>
</dbReference>
<sequence length="348" mass="38726">MTGTQKRQECLFWVYVAVFIAVIIWLGSLIFSKKQNDVEILRFAHVYEVAHPLHEGALKVAEDVAAQSGGRVQIQVFPASSLGKETALNEALTLGIVDIIYTGTGFAGSSYGPISMTDFPYTLRNLDHWRSYKNSDLFQELSEGYKSATHGNEVAAISYFGTRQMLADRPILTPQDMKNMKIRVPNAPAYVMFPKVVGANPAPIAFSEAYLALQQGVVDGLESPLQVFQAKRFFEVRDHISLTSHIINSTLTIASGKRLEELGEVDRDIVRKNLLSSADWVTEQVELTELEMVNWFKDQGISIHEVDTKPFRDAVLPELSKPGMPFPSDIFARLQAVPDFEIGGEANE</sequence>
<dbReference type="Gene3D" id="3.40.190.170">
    <property type="entry name" value="Bacterial extracellular solute-binding protein, family 7"/>
    <property type="match status" value="1"/>
</dbReference>
<protein>
    <submittedName>
        <fullName evidence="3">TRAP transporter substrate-binding protein DctP</fullName>
    </submittedName>
</protein>
<proteinExistence type="predicted"/>